<keyword evidence="8" id="KW-1185">Reference proteome</keyword>
<dbReference type="Pfam" id="PF00884">
    <property type="entry name" value="Sulfatase"/>
    <property type="match status" value="1"/>
</dbReference>
<dbReference type="Proteomes" id="UP001627154">
    <property type="component" value="Unassembled WGS sequence"/>
</dbReference>
<comment type="PTM">
    <text evidence="3">The conversion to 3-oxoalanine (also known as C-formylglycine, FGly), of a serine or cysteine residue in prokaryotes and of a cysteine residue in eukaryotes, is critical for catalytic activity.</text>
</comment>
<dbReference type="InterPro" id="IPR000917">
    <property type="entry name" value="Sulfatase_N"/>
</dbReference>
<evidence type="ECO:0000313" key="7">
    <source>
        <dbReference type="EMBL" id="KAL3396824.1"/>
    </source>
</evidence>
<dbReference type="EMBL" id="JBJJXI010000069">
    <property type="protein sequence ID" value="KAL3396824.1"/>
    <property type="molecule type" value="Genomic_DNA"/>
</dbReference>
<evidence type="ECO:0000256" key="3">
    <source>
        <dbReference type="PIRSR" id="PIRSR036666-50"/>
    </source>
</evidence>
<comment type="cofactor">
    <cofactor evidence="1">
        <name>Ca(2+)</name>
        <dbReference type="ChEBI" id="CHEBI:29108"/>
    </cofactor>
</comment>
<dbReference type="PIRSF" id="PIRSF036666">
    <property type="entry name" value="G6S"/>
    <property type="match status" value="1"/>
</dbReference>
<accession>A0ABD2WW18</accession>
<dbReference type="PANTHER" id="PTHR43108">
    <property type="entry name" value="N-ACETYLGLUCOSAMINE-6-SULFATASE FAMILY MEMBER"/>
    <property type="match status" value="1"/>
</dbReference>
<dbReference type="InterPro" id="IPR012251">
    <property type="entry name" value="GlcNAc_6-SO4ase"/>
</dbReference>
<dbReference type="AlphaFoldDB" id="A0ABD2WW18"/>
<name>A0ABD2WW18_9HYME</name>
<feature type="domain" description="Sulfatase N-terminal" evidence="6">
    <location>
        <begin position="21"/>
        <end position="358"/>
    </location>
</feature>
<gene>
    <name evidence="7" type="ORF">TKK_009397</name>
</gene>
<dbReference type="InterPro" id="IPR017850">
    <property type="entry name" value="Alkaline_phosphatase_core_sf"/>
</dbReference>
<evidence type="ECO:0000256" key="4">
    <source>
        <dbReference type="SAM" id="MobiDB-lite"/>
    </source>
</evidence>
<dbReference type="PANTHER" id="PTHR43108:SF8">
    <property type="entry name" value="SD21168P"/>
    <property type="match status" value="1"/>
</dbReference>
<evidence type="ECO:0000256" key="1">
    <source>
        <dbReference type="ARBA" id="ARBA00001913"/>
    </source>
</evidence>
<feature type="signal peptide" evidence="5">
    <location>
        <begin position="1"/>
        <end position="20"/>
    </location>
</feature>
<evidence type="ECO:0000256" key="2">
    <source>
        <dbReference type="ARBA" id="ARBA00008779"/>
    </source>
</evidence>
<evidence type="ECO:0000256" key="5">
    <source>
        <dbReference type="SAM" id="SignalP"/>
    </source>
</evidence>
<evidence type="ECO:0000313" key="8">
    <source>
        <dbReference type="Proteomes" id="UP001627154"/>
    </source>
</evidence>
<comment type="similarity">
    <text evidence="2">Belongs to the sulfatase family.</text>
</comment>
<organism evidence="7 8">
    <name type="scientific">Trichogramma kaykai</name>
    <dbReference type="NCBI Taxonomy" id="54128"/>
    <lineage>
        <taxon>Eukaryota</taxon>
        <taxon>Metazoa</taxon>
        <taxon>Ecdysozoa</taxon>
        <taxon>Arthropoda</taxon>
        <taxon>Hexapoda</taxon>
        <taxon>Insecta</taxon>
        <taxon>Pterygota</taxon>
        <taxon>Neoptera</taxon>
        <taxon>Endopterygota</taxon>
        <taxon>Hymenoptera</taxon>
        <taxon>Apocrita</taxon>
        <taxon>Proctotrupomorpha</taxon>
        <taxon>Chalcidoidea</taxon>
        <taxon>Trichogrammatidae</taxon>
        <taxon>Trichogramma</taxon>
    </lineage>
</organism>
<dbReference type="SUPFAM" id="SSF53649">
    <property type="entry name" value="Alkaline phosphatase-like"/>
    <property type="match status" value="1"/>
</dbReference>
<sequence>MSVLHYFPFLLLLFAGKCTSKNIVLIVADDLDSVLDGMEPLSNTRKFIGEEGVTFDKTFAASPICCPNRASILTGKYQHNHGTNDNSLAGGCNGKQWQVDHENNTFAAILKRQQNYKTFYAGKYLNKYGNEKAGGVSRVPAGWDAWYGLVGNSKYYSYSLSINGKERKYGTSPNDYLTDVIKGFGLNFLRQQKAEEPFLMVLAPPAPHEPFTPAPRHNDKYKGKTAKRTPNFNTISQKDKHWLVRMGPSPLPSNVVKKLDEIYRRRWETLVAVDELVEAVYSQLSSQGLLNETYIIFTSDNGYHIGQFSQPYDKRQPYETDIRVPLLIRGPGIDRATRVNSTVSSVDLFATILDIAGIEVPSDGMSLLNYTVQDRTVLVEYKGEKSESKQSTGCPSDNDINLSHCSKDYSCKCQDVANNTYSCVRRVTKDEDNVFCVFKDNEDFVEFYDISKDEFQMNNMRVSMGQRKRHRFRNRLKKMDTCHGRTCIATNPPLNIKKT</sequence>
<dbReference type="CDD" id="cd16147">
    <property type="entry name" value="G6S"/>
    <property type="match status" value="1"/>
</dbReference>
<feature type="chain" id="PRO_5044824828" description="Sulfatase N-terminal domain-containing protein" evidence="5">
    <location>
        <begin position="21"/>
        <end position="499"/>
    </location>
</feature>
<protein>
    <recommendedName>
        <fullName evidence="6">Sulfatase N-terminal domain-containing protein</fullName>
    </recommendedName>
</protein>
<dbReference type="Gene3D" id="3.40.720.10">
    <property type="entry name" value="Alkaline Phosphatase, subunit A"/>
    <property type="match status" value="1"/>
</dbReference>
<comment type="caution">
    <text evidence="7">The sequence shown here is derived from an EMBL/GenBank/DDBJ whole genome shotgun (WGS) entry which is preliminary data.</text>
</comment>
<reference evidence="7 8" key="1">
    <citation type="journal article" date="2024" name="bioRxiv">
        <title>A reference genome for Trichogramma kaykai: A tiny desert-dwelling parasitoid wasp with competing sex-ratio distorters.</title>
        <authorList>
            <person name="Culotta J."/>
            <person name="Lindsey A.R."/>
        </authorList>
    </citation>
    <scope>NUCLEOTIDE SEQUENCE [LARGE SCALE GENOMIC DNA]</scope>
    <source>
        <strain evidence="7 8">KSX58</strain>
    </source>
</reference>
<proteinExistence type="inferred from homology"/>
<keyword evidence="5" id="KW-0732">Signal</keyword>
<feature type="region of interest" description="Disordered" evidence="4">
    <location>
        <begin position="209"/>
        <end position="230"/>
    </location>
</feature>
<evidence type="ECO:0000259" key="6">
    <source>
        <dbReference type="Pfam" id="PF00884"/>
    </source>
</evidence>
<feature type="modified residue" description="3-oxoalanine (Cys)" evidence="3">
    <location>
        <position position="65"/>
    </location>
</feature>